<dbReference type="Pfam" id="PF02599">
    <property type="entry name" value="CsrA"/>
    <property type="match status" value="1"/>
</dbReference>
<sequence length="80" mass="9017">MLVLSRKVGEAICVRDDIVLKVLAIQGDRVRLGIRAPKHIAVHREEIAQHIRLIANEPAEPPPAIKMGAEQNCEQRKYNE</sequence>
<comment type="similarity">
    <text evidence="4">Belongs to the CsrA/RsmA family.</text>
</comment>
<keyword evidence="1 4" id="KW-0963">Cytoplasm</keyword>
<keyword evidence="7" id="KW-1185">Reference proteome</keyword>
<dbReference type="HAMAP" id="MF_00167">
    <property type="entry name" value="CsrA"/>
    <property type="match status" value="1"/>
</dbReference>
<dbReference type="GO" id="GO:0005829">
    <property type="term" value="C:cytosol"/>
    <property type="evidence" value="ECO:0007669"/>
    <property type="project" value="TreeGrafter"/>
</dbReference>
<dbReference type="GO" id="GO:1902208">
    <property type="term" value="P:regulation of bacterial-type flagellum assembly"/>
    <property type="evidence" value="ECO:0007669"/>
    <property type="project" value="UniProtKB-UniRule"/>
</dbReference>
<evidence type="ECO:0000256" key="2">
    <source>
        <dbReference type="ARBA" id="ARBA00022845"/>
    </source>
</evidence>
<organism evidence="6 7">
    <name type="scientific">Bythopirellula goksoeyrii</name>
    <dbReference type="NCBI Taxonomy" id="1400387"/>
    <lineage>
        <taxon>Bacteria</taxon>
        <taxon>Pseudomonadati</taxon>
        <taxon>Planctomycetota</taxon>
        <taxon>Planctomycetia</taxon>
        <taxon>Pirellulales</taxon>
        <taxon>Lacipirellulaceae</taxon>
        <taxon>Bythopirellula</taxon>
    </lineage>
</organism>
<dbReference type="PANTHER" id="PTHR34984:SF1">
    <property type="entry name" value="CARBON STORAGE REGULATOR"/>
    <property type="match status" value="1"/>
</dbReference>
<dbReference type="InterPro" id="IPR003751">
    <property type="entry name" value="CsrA"/>
</dbReference>
<evidence type="ECO:0000313" key="7">
    <source>
        <dbReference type="Proteomes" id="UP000323917"/>
    </source>
</evidence>
<feature type="region of interest" description="Disordered" evidence="5">
    <location>
        <begin position="59"/>
        <end position="80"/>
    </location>
</feature>
<proteinExistence type="inferred from homology"/>
<dbReference type="NCBIfam" id="NF002469">
    <property type="entry name" value="PRK01712.1"/>
    <property type="match status" value="1"/>
</dbReference>
<dbReference type="Proteomes" id="UP000323917">
    <property type="component" value="Chromosome"/>
</dbReference>
<keyword evidence="4" id="KW-0678">Repressor</keyword>
<comment type="subunit">
    <text evidence="4">Homodimer; the beta-strands of each monomer intercalate to form a hydrophobic core, while the alpha-helices form wings that extend away from the core.</text>
</comment>
<dbReference type="SUPFAM" id="SSF117130">
    <property type="entry name" value="CsrA-like"/>
    <property type="match status" value="1"/>
</dbReference>
<keyword evidence="3 4" id="KW-0694">RNA-binding</keyword>
<evidence type="ECO:0000313" key="6">
    <source>
        <dbReference type="EMBL" id="QEG36325.1"/>
    </source>
</evidence>
<dbReference type="AlphaFoldDB" id="A0A5B9QFB7"/>
<dbReference type="NCBIfam" id="TIGR00202">
    <property type="entry name" value="csrA"/>
    <property type="match status" value="1"/>
</dbReference>
<keyword evidence="4" id="KW-1005">Bacterial flagellum biogenesis</keyword>
<evidence type="ECO:0000256" key="3">
    <source>
        <dbReference type="ARBA" id="ARBA00022884"/>
    </source>
</evidence>
<accession>A0A5B9QFB7</accession>
<dbReference type="RefSeq" id="WP_146451992.1">
    <property type="nucleotide sequence ID" value="NZ_CP042913.1"/>
</dbReference>
<comment type="function">
    <text evidence="4">A translational regulator that binds mRNA to regulate translation initiation and/or mRNA stability. Usually binds in the 5'-UTR at or near the Shine-Dalgarno sequence preventing ribosome-binding, thus repressing translation. Its main target seems to be the major flagellin gene, while its function is anatagonized by FliW.</text>
</comment>
<dbReference type="PANTHER" id="PTHR34984">
    <property type="entry name" value="CARBON STORAGE REGULATOR"/>
    <property type="match status" value="1"/>
</dbReference>
<keyword evidence="2 4" id="KW-0810">Translation regulation</keyword>
<evidence type="ECO:0000256" key="4">
    <source>
        <dbReference type="HAMAP-Rule" id="MF_00167"/>
    </source>
</evidence>
<dbReference type="Gene3D" id="2.60.40.4380">
    <property type="entry name" value="Translational regulator CsrA"/>
    <property type="match status" value="1"/>
</dbReference>
<dbReference type="GO" id="GO:0006109">
    <property type="term" value="P:regulation of carbohydrate metabolic process"/>
    <property type="evidence" value="ECO:0007669"/>
    <property type="project" value="InterPro"/>
</dbReference>
<comment type="subcellular location">
    <subcellularLocation>
        <location evidence="4">Cytoplasm</location>
    </subcellularLocation>
</comment>
<dbReference type="GO" id="GO:0006402">
    <property type="term" value="P:mRNA catabolic process"/>
    <property type="evidence" value="ECO:0007669"/>
    <property type="project" value="InterPro"/>
</dbReference>
<dbReference type="KEGG" id="bgok:Pr1d_36380"/>
<name>A0A5B9QFB7_9BACT</name>
<dbReference type="OrthoDB" id="289081at2"/>
<dbReference type="EMBL" id="CP042913">
    <property type="protein sequence ID" value="QEG36325.1"/>
    <property type="molecule type" value="Genomic_DNA"/>
</dbReference>
<dbReference type="GO" id="GO:0044781">
    <property type="term" value="P:bacterial-type flagellum organization"/>
    <property type="evidence" value="ECO:0007669"/>
    <property type="project" value="UniProtKB-KW"/>
</dbReference>
<dbReference type="GO" id="GO:0048027">
    <property type="term" value="F:mRNA 5'-UTR binding"/>
    <property type="evidence" value="ECO:0007669"/>
    <property type="project" value="UniProtKB-UniRule"/>
</dbReference>
<dbReference type="GO" id="GO:0045947">
    <property type="term" value="P:negative regulation of translational initiation"/>
    <property type="evidence" value="ECO:0007669"/>
    <property type="project" value="UniProtKB-UniRule"/>
</dbReference>
<reference evidence="6 7" key="1">
    <citation type="submission" date="2019-08" db="EMBL/GenBank/DDBJ databases">
        <title>Deep-cultivation of Planctomycetes and their phenomic and genomic characterization uncovers novel biology.</title>
        <authorList>
            <person name="Wiegand S."/>
            <person name="Jogler M."/>
            <person name="Boedeker C."/>
            <person name="Pinto D."/>
            <person name="Vollmers J."/>
            <person name="Rivas-Marin E."/>
            <person name="Kohn T."/>
            <person name="Peeters S.H."/>
            <person name="Heuer A."/>
            <person name="Rast P."/>
            <person name="Oberbeckmann S."/>
            <person name="Bunk B."/>
            <person name="Jeske O."/>
            <person name="Meyerdierks A."/>
            <person name="Storesund J.E."/>
            <person name="Kallscheuer N."/>
            <person name="Luecker S."/>
            <person name="Lage O.M."/>
            <person name="Pohl T."/>
            <person name="Merkel B.J."/>
            <person name="Hornburger P."/>
            <person name="Mueller R.-W."/>
            <person name="Bruemmer F."/>
            <person name="Labrenz M."/>
            <person name="Spormann A.M."/>
            <person name="Op den Camp H."/>
            <person name="Overmann J."/>
            <person name="Amann R."/>
            <person name="Jetten M.S.M."/>
            <person name="Mascher T."/>
            <person name="Medema M.H."/>
            <person name="Devos D.P."/>
            <person name="Kaster A.-K."/>
            <person name="Ovreas L."/>
            <person name="Rohde M."/>
            <person name="Galperin M.Y."/>
            <person name="Jogler C."/>
        </authorList>
    </citation>
    <scope>NUCLEOTIDE SEQUENCE [LARGE SCALE GENOMIC DNA]</scope>
    <source>
        <strain evidence="6 7">Pr1d</strain>
    </source>
</reference>
<evidence type="ECO:0000256" key="1">
    <source>
        <dbReference type="ARBA" id="ARBA00022490"/>
    </source>
</evidence>
<dbReference type="InterPro" id="IPR036107">
    <property type="entry name" value="CsrA_sf"/>
</dbReference>
<evidence type="ECO:0000256" key="5">
    <source>
        <dbReference type="SAM" id="MobiDB-lite"/>
    </source>
</evidence>
<protein>
    <recommendedName>
        <fullName evidence="4">Translational regulator CsrA</fullName>
    </recommendedName>
</protein>
<gene>
    <name evidence="4" type="primary">csrA</name>
    <name evidence="6" type="ORF">Pr1d_36380</name>
</gene>